<evidence type="ECO:0000313" key="4">
    <source>
        <dbReference type="EMBL" id="SFI87549.1"/>
    </source>
</evidence>
<reference evidence="5" key="1">
    <citation type="submission" date="2016-10" db="EMBL/GenBank/DDBJ databases">
        <authorList>
            <person name="Varghese N."/>
            <person name="Submissions S."/>
        </authorList>
    </citation>
    <scope>NUCLEOTIDE SEQUENCE [LARGE SCALE GENOMIC DNA]</scope>
    <source>
        <strain evidence="5">DSM 26471</strain>
    </source>
</reference>
<keyword evidence="5" id="KW-1185">Reference proteome</keyword>
<dbReference type="SUPFAM" id="SSF52283">
    <property type="entry name" value="Formate/glycerate dehydrogenase catalytic domain-like"/>
    <property type="match status" value="1"/>
</dbReference>
<accession>A0A1I3LS22</accession>
<dbReference type="Proteomes" id="UP000199630">
    <property type="component" value="Unassembled WGS sequence"/>
</dbReference>
<dbReference type="InterPro" id="IPR036291">
    <property type="entry name" value="NAD(P)-bd_dom_sf"/>
</dbReference>
<dbReference type="Gene3D" id="3.40.50.720">
    <property type="entry name" value="NAD(P)-binding Rossmann-like Domain"/>
    <property type="match status" value="2"/>
</dbReference>
<keyword evidence="1" id="KW-0560">Oxidoreductase</keyword>
<evidence type="ECO:0000256" key="2">
    <source>
        <dbReference type="ARBA" id="ARBA00023027"/>
    </source>
</evidence>
<dbReference type="SUPFAM" id="SSF51735">
    <property type="entry name" value="NAD(P)-binding Rossmann-fold domains"/>
    <property type="match status" value="1"/>
</dbReference>
<dbReference type="PANTHER" id="PTHR43333">
    <property type="entry name" value="2-HACID_DH_C DOMAIN-CONTAINING PROTEIN"/>
    <property type="match status" value="1"/>
</dbReference>
<evidence type="ECO:0000256" key="1">
    <source>
        <dbReference type="ARBA" id="ARBA00023002"/>
    </source>
</evidence>
<dbReference type="InterPro" id="IPR006140">
    <property type="entry name" value="D-isomer_DH_NAD-bd"/>
</dbReference>
<feature type="domain" description="D-isomer specific 2-hydroxyacid dehydrogenase NAD-binding" evidence="3">
    <location>
        <begin position="117"/>
        <end position="273"/>
    </location>
</feature>
<organism evidence="4 5">
    <name type="scientific">Celeribacter neptunius</name>
    <dbReference type="NCBI Taxonomy" id="588602"/>
    <lineage>
        <taxon>Bacteria</taxon>
        <taxon>Pseudomonadati</taxon>
        <taxon>Pseudomonadota</taxon>
        <taxon>Alphaproteobacteria</taxon>
        <taxon>Rhodobacterales</taxon>
        <taxon>Roseobacteraceae</taxon>
        <taxon>Celeribacter</taxon>
    </lineage>
</organism>
<keyword evidence="2" id="KW-0520">NAD</keyword>
<dbReference type="Pfam" id="PF02826">
    <property type="entry name" value="2-Hacid_dh_C"/>
    <property type="match status" value="1"/>
</dbReference>
<dbReference type="GO" id="GO:0016491">
    <property type="term" value="F:oxidoreductase activity"/>
    <property type="evidence" value="ECO:0007669"/>
    <property type="project" value="UniProtKB-KW"/>
</dbReference>
<evidence type="ECO:0000259" key="3">
    <source>
        <dbReference type="Pfam" id="PF02826"/>
    </source>
</evidence>
<dbReference type="EMBL" id="FORH01000001">
    <property type="protein sequence ID" value="SFI87549.1"/>
    <property type="molecule type" value="Genomic_DNA"/>
</dbReference>
<proteinExistence type="predicted"/>
<dbReference type="RefSeq" id="WP_090058703.1">
    <property type="nucleotide sequence ID" value="NZ_FORH01000001.1"/>
</dbReference>
<dbReference type="GO" id="GO:0051287">
    <property type="term" value="F:NAD binding"/>
    <property type="evidence" value="ECO:0007669"/>
    <property type="project" value="InterPro"/>
</dbReference>
<dbReference type="OrthoDB" id="9787219at2"/>
<dbReference type="PANTHER" id="PTHR43333:SF1">
    <property type="entry name" value="D-ISOMER SPECIFIC 2-HYDROXYACID DEHYDROGENASE NAD-BINDING DOMAIN-CONTAINING PROTEIN"/>
    <property type="match status" value="1"/>
</dbReference>
<sequence length="313" mass="34607">MPVIVNQIDPEFGEILARHPSLPKVIDHFDRAHPWELPEETEVLITRAFRSWPETPETIRFPNLKWVQTFSAGIEIYPEALMRGRIVTNGRGLTAPQIAEYVLAAMLLVEKDIFGARTRSPEDWGTRVFGTLEGKVLGLIGYGAIGAEVAKRARAFDMEVLACRRGDWSDDVPEGLAPCATPEEVLSRADHAVLAMPLTPQTERMVDDALLAHAKPGLHLINVARGALVDQVALLRALDDGRLGKATLDVTHPEPPAANDPIWTHPKVLLTPHESYKGGQAERRKFEQKTLDNLDAFLTGAPMRDVVDLGRGY</sequence>
<gene>
    <name evidence="4" type="ORF">SAMN04487991_1127</name>
</gene>
<dbReference type="AlphaFoldDB" id="A0A1I3LS22"/>
<evidence type="ECO:0000313" key="5">
    <source>
        <dbReference type="Proteomes" id="UP000199630"/>
    </source>
</evidence>
<name>A0A1I3LS22_9RHOB</name>
<dbReference type="STRING" id="588602.SAMN04487991_1127"/>
<protein>
    <submittedName>
        <fullName evidence="4">Phosphoglycerate dehydrogenase</fullName>
    </submittedName>
</protein>